<dbReference type="GO" id="GO:0005737">
    <property type="term" value="C:cytoplasm"/>
    <property type="evidence" value="ECO:0007669"/>
    <property type="project" value="TreeGrafter"/>
</dbReference>
<evidence type="ECO:0000259" key="2">
    <source>
        <dbReference type="Pfam" id="PF12706"/>
    </source>
</evidence>
<evidence type="ECO:0000313" key="3">
    <source>
        <dbReference type="EMBL" id="STZ56455.1"/>
    </source>
</evidence>
<name>A0A378T9B1_MORLA</name>
<keyword evidence="3" id="KW-0378">Hydrolase</keyword>
<organism evidence="3 4">
    <name type="scientific">Moraxella lacunata</name>
    <dbReference type="NCBI Taxonomy" id="477"/>
    <lineage>
        <taxon>Bacteria</taxon>
        <taxon>Pseudomonadati</taxon>
        <taxon>Pseudomonadota</taxon>
        <taxon>Gammaproteobacteria</taxon>
        <taxon>Moraxellales</taxon>
        <taxon>Moraxellaceae</taxon>
        <taxon>Moraxella</taxon>
    </lineage>
</organism>
<dbReference type="PANTHER" id="PTHR15032:SF4">
    <property type="entry name" value="N-ACYL-PHOSPHATIDYLETHANOLAMINE-HYDROLYZING PHOSPHOLIPASE D"/>
    <property type="match status" value="1"/>
</dbReference>
<dbReference type="GO" id="GO:0016787">
    <property type="term" value="F:hydrolase activity"/>
    <property type="evidence" value="ECO:0007669"/>
    <property type="project" value="UniProtKB-KW"/>
</dbReference>
<keyword evidence="1" id="KW-0472">Membrane</keyword>
<dbReference type="PANTHER" id="PTHR15032">
    <property type="entry name" value="N-ACYL-PHOSPHATIDYLETHANOLAMINE-HYDROLYZING PHOSPHOLIPASE D"/>
    <property type="match status" value="1"/>
</dbReference>
<feature type="domain" description="Metallo-beta-lactamase" evidence="2">
    <location>
        <begin position="121"/>
        <end position="315"/>
    </location>
</feature>
<dbReference type="EMBL" id="UGQU01000001">
    <property type="protein sequence ID" value="STZ56455.1"/>
    <property type="molecule type" value="Genomic_DNA"/>
</dbReference>
<dbReference type="Pfam" id="PF12706">
    <property type="entry name" value="Lactamase_B_2"/>
    <property type="match status" value="1"/>
</dbReference>
<dbReference type="AlphaFoldDB" id="A0A378T9B1"/>
<dbReference type="SUPFAM" id="SSF56281">
    <property type="entry name" value="Metallo-hydrolase/oxidoreductase"/>
    <property type="match status" value="1"/>
</dbReference>
<dbReference type="InterPro" id="IPR001279">
    <property type="entry name" value="Metallo-B-lactamas"/>
</dbReference>
<dbReference type="STRING" id="477.A9309_12330"/>
<proteinExistence type="predicted"/>
<protein>
    <submittedName>
        <fullName evidence="3">Probable L-ascorbate-6-phosphate lactonase ulaG</fullName>
        <ecNumber evidence="3">3.1.1.-</ecNumber>
    </submittedName>
</protein>
<feature type="transmembrane region" description="Helical" evidence="1">
    <location>
        <begin position="12"/>
        <end position="31"/>
    </location>
</feature>
<dbReference type="Proteomes" id="UP000254437">
    <property type="component" value="Unassembled WGS sequence"/>
</dbReference>
<accession>A0A378T9B1</accession>
<sequence length="370" mass="42053">MKPVLKKFLKFTLATLGILALIVAILGVMLYRNLGDLPDENRFTHLPYYKNGQFVNLYTDDLPYYPEKATGKGGFVRYDGYTPNGRLPMLLLDKSSFRQPENFAYYWLGHASSILELDGQRFLTDPVFDNANPLNLPLIAPRFQEAPIRRENLPDIDVVLISHDHYDHLEATTIRHLADKAKRFIAPLGVGARLQSWGVPSEKITELGWGDSTMVGNIKLTAEPTQHYSSRWLNDRNKTLWASFVLEGSKRLYWSGDTGYAPHFSDIGKKYGGFDIAFMEIDAANQGWPKTHMFAHQSVQAALDLNAKKIVPMHWGVFSLGRNPWYESIDNAVQSAKEQGLPIDVPKMGEKYADGFVGENWWEDKALRRE</sequence>
<evidence type="ECO:0000256" key="1">
    <source>
        <dbReference type="SAM" id="Phobius"/>
    </source>
</evidence>
<dbReference type="Gene3D" id="3.60.15.10">
    <property type="entry name" value="Ribonuclease Z/Hydroxyacylglutathione hydrolase-like"/>
    <property type="match status" value="1"/>
</dbReference>
<gene>
    <name evidence="3" type="primary">ulaG</name>
    <name evidence="3" type="ORF">NCTC10359_01069</name>
</gene>
<keyword evidence="1" id="KW-0812">Transmembrane</keyword>
<keyword evidence="1" id="KW-1133">Transmembrane helix</keyword>
<reference evidence="3 4" key="1">
    <citation type="submission" date="2018-06" db="EMBL/GenBank/DDBJ databases">
        <authorList>
            <consortium name="Pathogen Informatics"/>
            <person name="Doyle S."/>
        </authorList>
    </citation>
    <scope>NUCLEOTIDE SEQUENCE [LARGE SCALE GENOMIC DNA]</scope>
    <source>
        <strain evidence="3 4">NCTC10359</strain>
    </source>
</reference>
<evidence type="ECO:0000313" key="4">
    <source>
        <dbReference type="Proteomes" id="UP000254437"/>
    </source>
</evidence>
<dbReference type="EC" id="3.1.1.-" evidence="3"/>
<dbReference type="InterPro" id="IPR036866">
    <property type="entry name" value="RibonucZ/Hydroxyglut_hydro"/>
</dbReference>